<sequence>MGFDMISGSFGFARGIVAASFCGAFGGTKDIADSPTRWLSL</sequence>
<proteinExistence type="predicted"/>
<dbReference type="STRING" id="1434700.SAMN06296427_102222"/>
<gene>
    <name evidence="1" type="ORF">SAMN06296427_102222</name>
</gene>
<dbReference type="Proteomes" id="UP000192393">
    <property type="component" value="Unassembled WGS sequence"/>
</dbReference>
<organism evidence="1 2">
    <name type="scientific">Moheibacter sediminis</name>
    <dbReference type="NCBI Taxonomy" id="1434700"/>
    <lineage>
        <taxon>Bacteria</taxon>
        <taxon>Pseudomonadati</taxon>
        <taxon>Bacteroidota</taxon>
        <taxon>Flavobacteriia</taxon>
        <taxon>Flavobacteriales</taxon>
        <taxon>Weeksellaceae</taxon>
        <taxon>Moheibacter</taxon>
    </lineage>
</organism>
<keyword evidence="2" id="KW-1185">Reference proteome</keyword>
<reference evidence="1 2" key="1">
    <citation type="submission" date="2017-04" db="EMBL/GenBank/DDBJ databases">
        <authorList>
            <person name="Afonso C.L."/>
            <person name="Miller P.J."/>
            <person name="Scott M.A."/>
            <person name="Spackman E."/>
            <person name="Goraichik I."/>
            <person name="Dimitrov K.M."/>
            <person name="Suarez D.L."/>
            <person name="Swayne D.E."/>
        </authorList>
    </citation>
    <scope>NUCLEOTIDE SEQUENCE [LARGE SCALE GENOMIC DNA]</scope>
    <source>
        <strain evidence="1 2">CGMCC 1.12708</strain>
    </source>
</reference>
<protein>
    <submittedName>
        <fullName evidence="1">Uncharacterized protein</fullName>
    </submittedName>
</protein>
<name>A0A1W1Z5Q0_9FLAO</name>
<dbReference type="AlphaFoldDB" id="A0A1W1Z5Q0"/>
<evidence type="ECO:0000313" key="2">
    <source>
        <dbReference type="Proteomes" id="UP000192393"/>
    </source>
</evidence>
<evidence type="ECO:0000313" key="1">
    <source>
        <dbReference type="EMBL" id="SMC43779.1"/>
    </source>
</evidence>
<accession>A0A1W1Z5Q0</accession>
<dbReference type="EMBL" id="FWXS01000002">
    <property type="protein sequence ID" value="SMC43779.1"/>
    <property type="molecule type" value="Genomic_DNA"/>
</dbReference>